<sequence>MKVLKCILIGFLVLILIGVGGIAYLSRDLSEADQLVINNVDITDMADGIYYGEYESGRFSNEVEVIIENKRIQNVNWIKDVTFKRSDVTKELTQKILEEQSINIDGITGATVTSNAYLKAIENALTK</sequence>
<dbReference type="GO" id="GO:0010181">
    <property type="term" value="F:FMN binding"/>
    <property type="evidence" value="ECO:0007669"/>
    <property type="project" value="InterPro"/>
</dbReference>
<dbReference type="AlphaFoldDB" id="A0A4R3ML83"/>
<evidence type="ECO:0000259" key="1">
    <source>
        <dbReference type="SMART" id="SM00900"/>
    </source>
</evidence>
<dbReference type="EMBL" id="SMAL01000003">
    <property type="protein sequence ID" value="TCT15378.1"/>
    <property type="molecule type" value="Genomic_DNA"/>
</dbReference>
<dbReference type="GO" id="GO:0016020">
    <property type="term" value="C:membrane"/>
    <property type="evidence" value="ECO:0007669"/>
    <property type="project" value="InterPro"/>
</dbReference>
<name>A0A4R3ML83_9FIRM</name>
<comment type="caution">
    <text evidence="2">The sequence shown here is derived from an EMBL/GenBank/DDBJ whole genome shotgun (WGS) entry which is preliminary data.</text>
</comment>
<gene>
    <name evidence="2" type="ORF">EDC18_10383</name>
</gene>
<proteinExistence type="predicted"/>
<dbReference type="OrthoDB" id="307864at2"/>
<organism evidence="2 3">
    <name type="scientific">Natranaerovirga pectinivora</name>
    <dbReference type="NCBI Taxonomy" id="682400"/>
    <lineage>
        <taxon>Bacteria</taxon>
        <taxon>Bacillati</taxon>
        <taxon>Bacillota</taxon>
        <taxon>Clostridia</taxon>
        <taxon>Lachnospirales</taxon>
        <taxon>Natranaerovirgaceae</taxon>
        <taxon>Natranaerovirga</taxon>
    </lineage>
</organism>
<evidence type="ECO:0000313" key="3">
    <source>
        <dbReference type="Proteomes" id="UP000294902"/>
    </source>
</evidence>
<dbReference type="Gene3D" id="3.90.1010.20">
    <property type="match status" value="1"/>
</dbReference>
<accession>A0A4R3ML83</accession>
<evidence type="ECO:0000313" key="2">
    <source>
        <dbReference type="EMBL" id="TCT15378.1"/>
    </source>
</evidence>
<reference evidence="2 3" key="1">
    <citation type="submission" date="2019-03" db="EMBL/GenBank/DDBJ databases">
        <title>Genomic Encyclopedia of Type Strains, Phase IV (KMG-IV): sequencing the most valuable type-strain genomes for metagenomic binning, comparative biology and taxonomic classification.</title>
        <authorList>
            <person name="Goeker M."/>
        </authorList>
    </citation>
    <scope>NUCLEOTIDE SEQUENCE [LARGE SCALE GENOMIC DNA]</scope>
    <source>
        <strain evidence="2 3">DSM 24629</strain>
    </source>
</reference>
<dbReference type="RefSeq" id="WP_132251018.1">
    <property type="nucleotide sequence ID" value="NZ_SMAL01000003.1"/>
</dbReference>
<feature type="domain" description="FMN-binding" evidence="1">
    <location>
        <begin position="58"/>
        <end position="127"/>
    </location>
</feature>
<protein>
    <submittedName>
        <fullName evidence="2">Uncharacterized protein with FMN-binding domain</fullName>
    </submittedName>
</protein>
<dbReference type="Proteomes" id="UP000294902">
    <property type="component" value="Unassembled WGS sequence"/>
</dbReference>
<dbReference type="SMART" id="SM00900">
    <property type="entry name" value="FMN_bind"/>
    <property type="match status" value="1"/>
</dbReference>
<dbReference type="InterPro" id="IPR007329">
    <property type="entry name" value="FMN-bd"/>
</dbReference>
<keyword evidence="3" id="KW-1185">Reference proteome</keyword>
<dbReference type="Pfam" id="PF04205">
    <property type="entry name" value="FMN_bind"/>
    <property type="match status" value="1"/>
</dbReference>